<dbReference type="GO" id="GO:0008270">
    <property type="term" value="F:zinc ion binding"/>
    <property type="evidence" value="ECO:0007669"/>
    <property type="project" value="InterPro"/>
</dbReference>
<evidence type="ECO:0000256" key="2">
    <source>
        <dbReference type="ARBA" id="ARBA00008072"/>
    </source>
</evidence>
<dbReference type="Pfam" id="PF00107">
    <property type="entry name" value="ADH_zinc_N"/>
    <property type="match status" value="1"/>
</dbReference>
<dbReference type="Proteomes" id="UP000199221">
    <property type="component" value="Unassembled WGS sequence"/>
</dbReference>
<evidence type="ECO:0000256" key="5">
    <source>
        <dbReference type="ARBA" id="ARBA00023002"/>
    </source>
</evidence>
<dbReference type="Gene3D" id="3.40.50.720">
    <property type="entry name" value="NAD(P)-binding Rossmann-like Domain"/>
    <property type="match status" value="1"/>
</dbReference>
<gene>
    <name evidence="10" type="ORF">K7K07_14285</name>
    <name evidence="9" type="ORF">SAMN05216230_105232</name>
    <name evidence="8" type="ORF">V0R55_06095</name>
</gene>
<keyword evidence="12" id="KW-1185">Reference proteome</keyword>
<evidence type="ECO:0000313" key="8">
    <source>
        <dbReference type="EMBL" id="MEE1879725.1"/>
    </source>
</evidence>
<accession>A0A1H9L8P7</accession>
<dbReference type="CDD" id="cd08285">
    <property type="entry name" value="NADP_ADH"/>
    <property type="match status" value="1"/>
</dbReference>
<dbReference type="EMBL" id="FOEQ01000005">
    <property type="protein sequence ID" value="SER07373.1"/>
    <property type="molecule type" value="Genomic_DNA"/>
</dbReference>
<dbReference type="GO" id="GO:0016616">
    <property type="term" value="F:oxidoreductase activity, acting on the CH-OH group of donors, NAD or NADP as acceptor"/>
    <property type="evidence" value="ECO:0007669"/>
    <property type="project" value="UniProtKB-ARBA"/>
</dbReference>
<dbReference type="InterPro" id="IPR020843">
    <property type="entry name" value="ER"/>
</dbReference>
<dbReference type="InterPro" id="IPR013149">
    <property type="entry name" value="ADH-like_C"/>
</dbReference>
<dbReference type="InterPro" id="IPR013154">
    <property type="entry name" value="ADH-like_N"/>
</dbReference>
<comment type="similarity">
    <text evidence="2 6">Belongs to the zinc-containing alcohol dehydrogenase family.</text>
</comment>
<dbReference type="GeneID" id="93678558"/>
<dbReference type="PANTHER" id="PTHR42813:SF4">
    <property type="entry name" value="NADP-DEPENDENT ISOPROPANOL DEHYDROGENASE"/>
    <property type="match status" value="1"/>
</dbReference>
<evidence type="ECO:0000256" key="3">
    <source>
        <dbReference type="ARBA" id="ARBA00022723"/>
    </source>
</evidence>
<dbReference type="EMBL" id="JAZDQQ010000004">
    <property type="protein sequence ID" value="MEE1879725.1"/>
    <property type="molecule type" value="Genomic_DNA"/>
</dbReference>
<sequence length="357" mass="37361">MALMKAAVFVEKNRIVVEEKPIPDIGPLDALLRITTTTICGTDVHILRGEYPVAKGLIVGHEPVGVIEKLGAQVQGLHEGQRVIAGAITPSGHSNACLCGCSAQDGVGTAHGFKAIGGWKFGNIIDGCQAEYVRVPDAMVNLSPIPDQLSDEQVLMCPDIMSTGFSGAERGGVILGDTVAVFALGPIGLCAVAGARLLGASTIIGVDAVAERVSVARRMGADHIVDFTQGNVVEQIMALTAGRGVDVAIEALGTQATFEAALRVLRPGGTLSSLGVYSADLHIPLGPYAAGLGDYRIITSLCPGGKERMRRLMQVVASGRVDVSPLVTHRMRLDDIEAAYELFAHQRNGVMKVAITP</sequence>
<keyword evidence="4 6" id="KW-0862">Zinc</keyword>
<protein>
    <submittedName>
        <fullName evidence="8">NAD(P)-dependent alcohol dehydrogenase</fullName>
    </submittedName>
    <submittedName>
        <fullName evidence="9">Threonine dehydrogenase</fullName>
    </submittedName>
</protein>
<dbReference type="SMART" id="SM00829">
    <property type="entry name" value="PKS_ER"/>
    <property type="match status" value="1"/>
</dbReference>
<dbReference type="InterPro" id="IPR011032">
    <property type="entry name" value="GroES-like_sf"/>
</dbReference>
<organism evidence="9 11">
    <name type="scientific">Pseudomonas soli</name>
    <dbReference type="NCBI Taxonomy" id="1306993"/>
    <lineage>
        <taxon>Bacteria</taxon>
        <taxon>Pseudomonadati</taxon>
        <taxon>Pseudomonadota</taxon>
        <taxon>Gammaproteobacteria</taxon>
        <taxon>Pseudomonadales</taxon>
        <taxon>Pseudomonadaceae</taxon>
        <taxon>Pseudomonas</taxon>
    </lineage>
</organism>
<dbReference type="Gene3D" id="3.90.180.10">
    <property type="entry name" value="Medium-chain alcohol dehydrogenases, catalytic domain"/>
    <property type="match status" value="1"/>
</dbReference>
<dbReference type="RefSeq" id="WP_094011378.1">
    <property type="nucleotide sequence ID" value="NZ_CATKPM010000070.1"/>
</dbReference>
<proteinExistence type="inferred from homology"/>
<dbReference type="PROSITE" id="PS00059">
    <property type="entry name" value="ADH_ZINC"/>
    <property type="match status" value="1"/>
</dbReference>
<dbReference type="InterPro" id="IPR002328">
    <property type="entry name" value="ADH_Zn_CS"/>
</dbReference>
<evidence type="ECO:0000313" key="12">
    <source>
        <dbReference type="Proteomes" id="UP001329505"/>
    </source>
</evidence>
<dbReference type="SUPFAM" id="SSF51735">
    <property type="entry name" value="NAD(P)-binding Rossmann-fold domains"/>
    <property type="match status" value="1"/>
</dbReference>
<dbReference type="AlphaFoldDB" id="A0A1H9L8P7"/>
<dbReference type="Proteomes" id="UP001329505">
    <property type="component" value="Unassembled WGS sequence"/>
</dbReference>
<reference evidence="8 12" key="3">
    <citation type="submission" date="2024-01" db="EMBL/GenBank/DDBJ databases">
        <title>Unpublished Manusciprt.</title>
        <authorList>
            <person name="Duman M."/>
            <person name="Valdes E.G."/>
            <person name="Ajmi N."/>
            <person name="Altun S."/>
            <person name="Saticioglu I.B."/>
        </authorList>
    </citation>
    <scope>NUCLEOTIDE SEQUENCE [LARGE SCALE GENOMIC DNA]</scope>
    <source>
        <strain evidence="8 12">139P</strain>
    </source>
</reference>
<reference evidence="10" key="2">
    <citation type="submission" date="2021-08" db="EMBL/GenBank/DDBJ databases">
        <authorList>
            <person name="Yaryura P.M."/>
            <person name="Bianco M.I."/>
            <person name="Morais C."/>
            <person name="Setubal J.C."/>
        </authorList>
    </citation>
    <scope>NUCLEOTIDE SEQUENCE</scope>
    <source>
        <strain evidence="10">AP1</strain>
    </source>
</reference>
<comment type="cofactor">
    <cofactor evidence="1 6">
        <name>Zn(2+)</name>
        <dbReference type="ChEBI" id="CHEBI:29105"/>
    </cofactor>
</comment>
<evidence type="ECO:0000313" key="9">
    <source>
        <dbReference type="EMBL" id="SER07373.1"/>
    </source>
</evidence>
<keyword evidence="5" id="KW-0560">Oxidoreductase</keyword>
<dbReference type="SUPFAM" id="SSF50129">
    <property type="entry name" value="GroES-like"/>
    <property type="match status" value="1"/>
</dbReference>
<dbReference type="Pfam" id="PF08240">
    <property type="entry name" value="ADH_N"/>
    <property type="match status" value="1"/>
</dbReference>
<evidence type="ECO:0000313" key="11">
    <source>
        <dbReference type="Proteomes" id="UP000199221"/>
    </source>
</evidence>
<reference evidence="9 11" key="1">
    <citation type="submission" date="2016-10" db="EMBL/GenBank/DDBJ databases">
        <authorList>
            <person name="de Groot N.N."/>
        </authorList>
    </citation>
    <scope>NUCLEOTIDE SEQUENCE [LARGE SCALE GENOMIC DNA]</scope>
    <source>
        <strain evidence="9 11">LMG 27941</strain>
    </source>
</reference>
<dbReference type="PANTHER" id="PTHR42813">
    <property type="entry name" value="ZINC-TYPE ALCOHOL DEHYDROGENASE-LIKE"/>
    <property type="match status" value="1"/>
</dbReference>
<name>A0A1H9L8P7_9PSED</name>
<dbReference type="InterPro" id="IPR036291">
    <property type="entry name" value="NAD(P)-bd_dom_sf"/>
</dbReference>
<feature type="domain" description="Enoyl reductase (ER)" evidence="7">
    <location>
        <begin position="2"/>
        <end position="355"/>
    </location>
</feature>
<evidence type="ECO:0000256" key="1">
    <source>
        <dbReference type="ARBA" id="ARBA00001947"/>
    </source>
</evidence>
<dbReference type="Proteomes" id="UP001209279">
    <property type="component" value="Chromosome"/>
</dbReference>
<keyword evidence="3 6" id="KW-0479">Metal-binding</keyword>
<evidence type="ECO:0000259" key="7">
    <source>
        <dbReference type="SMART" id="SM00829"/>
    </source>
</evidence>
<dbReference type="EMBL" id="CP083803">
    <property type="protein sequence ID" value="UXZ43247.1"/>
    <property type="molecule type" value="Genomic_DNA"/>
</dbReference>
<evidence type="ECO:0000256" key="6">
    <source>
        <dbReference type="RuleBase" id="RU361277"/>
    </source>
</evidence>
<evidence type="ECO:0000313" key="10">
    <source>
        <dbReference type="EMBL" id="UXZ43247.1"/>
    </source>
</evidence>
<evidence type="ECO:0000256" key="4">
    <source>
        <dbReference type="ARBA" id="ARBA00022833"/>
    </source>
</evidence>